<sequence>MMVARISVHHSAIKSDGYRSLVEDDVVEFTVSLSADKYQAINVTAPGGGAIQAPTKGGDGSSKRGGFSGSWNRRNNGYSGGSGSAGCYNCGSHGHIARDCNDRGGSDNNNSGCFKCGNSGHLPGTVREPIMVGGVAAATVLALAAEVGASIYPAATVDR</sequence>
<dbReference type="AlphaFoldDB" id="A0A6A6MF52"/>
<dbReference type="InterPro" id="IPR001878">
    <property type="entry name" value="Znf_CCHC"/>
</dbReference>
<comment type="caution">
    <text evidence="5">The sequence shown here is derived from an EMBL/GenBank/DDBJ whole genome shotgun (WGS) entry which is preliminary data.</text>
</comment>
<dbReference type="PROSITE" id="PS50158">
    <property type="entry name" value="ZF_CCHC"/>
    <property type="match status" value="1"/>
</dbReference>
<dbReference type="SUPFAM" id="SSF57756">
    <property type="entry name" value="Retrovirus zinc finger-like domains"/>
    <property type="match status" value="1"/>
</dbReference>
<reference evidence="5 6" key="1">
    <citation type="journal article" date="2020" name="Mol. Plant">
        <title>The Chromosome-Based Rubber Tree Genome Provides New Insights into Spurge Genome Evolution and Rubber Biosynthesis.</title>
        <authorList>
            <person name="Liu J."/>
            <person name="Shi C."/>
            <person name="Shi C.C."/>
            <person name="Li W."/>
            <person name="Zhang Q.J."/>
            <person name="Zhang Y."/>
            <person name="Li K."/>
            <person name="Lu H.F."/>
            <person name="Shi C."/>
            <person name="Zhu S.T."/>
            <person name="Xiao Z.Y."/>
            <person name="Nan H."/>
            <person name="Yue Y."/>
            <person name="Zhu X.G."/>
            <person name="Wu Y."/>
            <person name="Hong X.N."/>
            <person name="Fan G.Y."/>
            <person name="Tong Y."/>
            <person name="Zhang D."/>
            <person name="Mao C.L."/>
            <person name="Liu Y.L."/>
            <person name="Hao S.J."/>
            <person name="Liu W.Q."/>
            <person name="Lv M.Q."/>
            <person name="Zhang H.B."/>
            <person name="Liu Y."/>
            <person name="Hu-Tang G.R."/>
            <person name="Wang J.P."/>
            <person name="Wang J.H."/>
            <person name="Sun Y.H."/>
            <person name="Ni S.B."/>
            <person name="Chen W.B."/>
            <person name="Zhang X.C."/>
            <person name="Jiao Y.N."/>
            <person name="Eichler E.E."/>
            <person name="Li G.H."/>
            <person name="Liu X."/>
            <person name="Gao L.Z."/>
        </authorList>
    </citation>
    <scope>NUCLEOTIDE SEQUENCE [LARGE SCALE GENOMIC DNA]</scope>
    <source>
        <strain evidence="6">cv. GT1</strain>
        <tissue evidence="5">Leaf</tissue>
    </source>
</reference>
<keyword evidence="6" id="KW-1185">Reference proteome</keyword>
<keyword evidence="1" id="KW-0479">Metal-binding</keyword>
<dbReference type="InterPro" id="IPR012340">
    <property type="entry name" value="NA-bd_OB-fold"/>
</dbReference>
<evidence type="ECO:0000313" key="5">
    <source>
        <dbReference type="EMBL" id="KAF2312401.1"/>
    </source>
</evidence>
<accession>A0A6A6MF52</accession>
<proteinExistence type="predicted"/>
<protein>
    <recommendedName>
        <fullName evidence="7">CCHC-type domain-containing protein</fullName>
    </recommendedName>
</protein>
<dbReference type="PANTHER" id="PTHR46565">
    <property type="entry name" value="COLD SHOCK DOMAIN PROTEIN 2"/>
    <property type="match status" value="1"/>
</dbReference>
<dbReference type="Gene3D" id="2.40.50.140">
    <property type="entry name" value="Nucleic acid-binding proteins"/>
    <property type="match status" value="1"/>
</dbReference>
<keyword evidence="1" id="KW-0863">Zinc-finger</keyword>
<organism evidence="5 6">
    <name type="scientific">Hevea brasiliensis</name>
    <name type="common">Para rubber tree</name>
    <name type="synonym">Siphonia brasiliensis</name>
    <dbReference type="NCBI Taxonomy" id="3981"/>
    <lineage>
        <taxon>Eukaryota</taxon>
        <taxon>Viridiplantae</taxon>
        <taxon>Streptophyta</taxon>
        <taxon>Embryophyta</taxon>
        <taxon>Tracheophyta</taxon>
        <taxon>Spermatophyta</taxon>
        <taxon>Magnoliopsida</taxon>
        <taxon>eudicotyledons</taxon>
        <taxon>Gunneridae</taxon>
        <taxon>Pentapetalae</taxon>
        <taxon>rosids</taxon>
        <taxon>fabids</taxon>
        <taxon>Malpighiales</taxon>
        <taxon>Euphorbiaceae</taxon>
        <taxon>Crotonoideae</taxon>
        <taxon>Micrandreae</taxon>
        <taxon>Hevea</taxon>
    </lineage>
</organism>
<feature type="domain" description="CSD" evidence="4">
    <location>
        <begin position="1"/>
        <end position="45"/>
    </location>
</feature>
<dbReference type="InterPro" id="IPR002059">
    <property type="entry name" value="CSP_DNA-bd"/>
</dbReference>
<feature type="region of interest" description="Disordered" evidence="2">
    <location>
        <begin position="50"/>
        <end position="73"/>
    </location>
</feature>
<dbReference type="EMBL" id="JAAGAX010000006">
    <property type="protein sequence ID" value="KAF2312401.1"/>
    <property type="molecule type" value="Genomic_DNA"/>
</dbReference>
<dbReference type="Proteomes" id="UP000467840">
    <property type="component" value="Chromosome 14"/>
</dbReference>
<evidence type="ECO:0000259" key="3">
    <source>
        <dbReference type="PROSITE" id="PS50158"/>
    </source>
</evidence>
<evidence type="ECO:0000313" key="6">
    <source>
        <dbReference type="Proteomes" id="UP000467840"/>
    </source>
</evidence>
<keyword evidence="1" id="KW-0862">Zinc</keyword>
<dbReference type="Pfam" id="PF00313">
    <property type="entry name" value="CSD"/>
    <property type="match status" value="1"/>
</dbReference>
<evidence type="ECO:0000259" key="4">
    <source>
        <dbReference type="PROSITE" id="PS51857"/>
    </source>
</evidence>
<gene>
    <name evidence="5" type="ORF">GH714_034565</name>
</gene>
<dbReference type="GO" id="GO:0003676">
    <property type="term" value="F:nucleic acid binding"/>
    <property type="evidence" value="ECO:0007669"/>
    <property type="project" value="InterPro"/>
</dbReference>
<evidence type="ECO:0000256" key="1">
    <source>
        <dbReference type="PROSITE-ProRule" id="PRU00047"/>
    </source>
</evidence>
<dbReference type="SUPFAM" id="SSF50249">
    <property type="entry name" value="Nucleic acid-binding proteins"/>
    <property type="match status" value="1"/>
</dbReference>
<evidence type="ECO:0000256" key="2">
    <source>
        <dbReference type="SAM" id="MobiDB-lite"/>
    </source>
</evidence>
<dbReference type="GO" id="GO:0008270">
    <property type="term" value="F:zinc ion binding"/>
    <property type="evidence" value="ECO:0007669"/>
    <property type="project" value="UniProtKB-KW"/>
</dbReference>
<dbReference type="Pfam" id="PF00098">
    <property type="entry name" value="zf-CCHC"/>
    <property type="match status" value="1"/>
</dbReference>
<feature type="domain" description="CCHC-type" evidence="3">
    <location>
        <begin position="87"/>
        <end position="100"/>
    </location>
</feature>
<dbReference type="SMART" id="SM00343">
    <property type="entry name" value="ZnF_C2HC"/>
    <property type="match status" value="2"/>
</dbReference>
<dbReference type="InterPro" id="IPR036875">
    <property type="entry name" value="Znf_CCHC_sf"/>
</dbReference>
<name>A0A6A6MF52_HEVBR</name>
<dbReference type="Gene3D" id="4.10.60.10">
    <property type="entry name" value="Zinc finger, CCHC-type"/>
    <property type="match status" value="1"/>
</dbReference>
<dbReference type="PANTHER" id="PTHR46565:SF22">
    <property type="entry name" value="COLD SHOCK DOMAIN-CONTAINING PROTEIN 3-LIKE"/>
    <property type="match status" value="1"/>
</dbReference>
<evidence type="ECO:0008006" key="7">
    <source>
        <dbReference type="Google" id="ProtNLM"/>
    </source>
</evidence>
<dbReference type="PROSITE" id="PS51857">
    <property type="entry name" value="CSD_2"/>
    <property type="match status" value="1"/>
</dbReference>